<dbReference type="EMBL" id="BSEV01000029">
    <property type="protein sequence ID" value="GLK14162.1"/>
    <property type="molecule type" value="Genomic_DNA"/>
</dbReference>
<keyword evidence="4 7" id="KW-0812">Transmembrane</keyword>
<feature type="transmembrane region" description="Helical" evidence="8">
    <location>
        <begin position="218"/>
        <end position="237"/>
    </location>
</feature>
<feature type="transmembrane region" description="Helical" evidence="8">
    <location>
        <begin position="418"/>
        <end position="442"/>
    </location>
</feature>
<evidence type="ECO:0000256" key="7">
    <source>
        <dbReference type="RuleBase" id="RU000320"/>
    </source>
</evidence>
<dbReference type="AlphaFoldDB" id="A0A9W6I8U4"/>
<gene>
    <name evidence="11" type="ORF">GCM10017600_75740</name>
</gene>
<feature type="transmembrane region" description="Helical" evidence="8">
    <location>
        <begin position="382"/>
        <end position="406"/>
    </location>
</feature>
<feature type="transmembrane region" description="Helical" evidence="8">
    <location>
        <begin position="276"/>
        <end position="299"/>
    </location>
</feature>
<comment type="caution">
    <text evidence="11">The sequence shown here is derived from an EMBL/GenBank/DDBJ whole genome shotgun (WGS) entry which is preliminary data.</text>
</comment>
<feature type="transmembrane region" description="Helical" evidence="8">
    <location>
        <begin position="32"/>
        <end position="53"/>
    </location>
</feature>
<reference evidence="11" key="1">
    <citation type="journal article" date="2014" name="Int. J. Syst. Evol. Microbiol.">
        <title>Complete genome sequence of Corynebacterium casei LMG S-19264T (=DSM 44701T), isolated from a smear-ripened cheese.</title>
        <authorList>
            <consortium name="US DOE Joint Genome Institute (JGI-PGF)"/>
            <person name="Walter F."/>
            <person name="Albersmeier A."/>
            <person name="Kalinowski J."/>
            <person name="Ruckert C."/>
        </authorList>
    </citation>
    <scope>NUCLEOTIDE SEQUENCE</scope>
    <source>
        <strain evidence="11">VKM Ac-2007</strain>
    </source>
</reference>
<feature type="domain" description="NADH:quinone oxidoreductase/Mrp antiporter transmembrane" evidence="10">
    <location>
        <begin position="188"/>
        <end position="387"/>
    </location>
</feature>
<reference evidence="11" key="2">
    <citation type="submission" date="2023-01" db="EMBL/GenBank/DDBJ databases">
        <authorList>
            <person name="Sun Q."/>
            <person name="Evtushenko L."/>
        </authorList>
    </citation>
    <scope>NUCLEOTIDE SEQUENCE</scope>
    <source>
        <strain evidence="11">VKM Ac-2007</strain>
    </source>
</reference>
<feature type="transmembrane region" description="Helical" evidence="8">
    <location>
        <begin position="249"/>
        <end position="269"/>
    </location>
</feature>
<feature type="transmembrane region" description="Helical" evidence="8">
    <location>
        <begin position="164"/>
        <end position="186"/>
    </location>
</feature>
<dbReference type="Proteomes" id="UP001143474">
    <property type="component" value="Unassembled WGS sequence"/>
</dbReference>
<comment type="similarity">
    <text evidence="2">Belongs to the CPA3 antiporters (TC 2.A.63) subunit D family.</text>
</comment>
<protein>
    <recommendedName>
        <fullName evidence="10">NADH:quinone oxidoreductase/Mrp antiporter transmembrane domain-containing protein</fullName>
    </recommendedName>
</protein>
<keyword evidence="9" id="KW-0732">Signal</keyword>
<dbReference type="RefSeq" id="WP_271222412.1">
    <property type="nucleotide sequence ID" value="NZ_BAAAVD010000018.1"/>
</dbReference>
<accession>A0A9W6I8U4</accession>
<evidence type="ECO:0000256" key="8">
    <source>
        <dbReference type="SAM" id="Phobius"/>
    </source>
</evidence>
<dbReference type="Pfam" id="PF00361">
    <property type="entry name" value="Proton_antipo_M"/>
    <property type="match status" value="1"/>
</dbReference>
<evidence type="ECO:0000256" key="5">
    <source>
        <dbReference type="ARBA" id="ARBA00022989"/>
    </source>
</evidence>
<feature type="signal peptide" evidence="9">
    <location>
        <begin position="1"/>
        <end position="21"/>
    </location>
</feature>
<evidence type="ECO:0000256" key="2">
    <source>
        <dbReference type="ARBA" id="ARBA00005346"/>
    </source>
</evidence>
<proteinExistence type="inferred from homology"/>
<organism evidence="11 12">
    <name type="scientific">Streptosporangium carneum</name>
    <dbReference type="NCBI Taxonomy" id="47481"/>
    <lineage>
        <taxon>Bacteria</taxon>
        <taxon>Bacillati</taxon>
        <taxon>Actinomycetota</taxon>
        <taxon>Actinomycetes</taxon>
        <taxon>Streptosporangiales</taxon>
        <taxon>Streptosporangiaceae</taxon>
        <taxon>Streptosporangium</taxon>
    </lineage>
</organism>
<evidence type="ECO:0000256" key="9">
    <source>
        <dbReference type="SAM" id="SignalP"/>
    </source>
</evidence>
<feature type="transmembrane region" description="Helical" evidence="8">
    <location>
        <begin position="305"/>
        <end position="324"/>
    </location>
</feature>
<feature type="transmembrane region" description="Helical" evidence="8">
    <location>
        <begin position="126"/>
        <end position="143"/>
    </location>
</feature>
<dbReference type="PANTHER" id="PTHR42703">
    <property type="entry name" value="NADH DEHYDROGENASE"/>
    <property type="match status" value="1"/>
</dbReference>
<evidence type="ECO:0000313" key="11">
    <source>
        <dbReference type="EMBL" id="GLK14162.1"/>
    </source>
</evidence>
<dbReference type="GO" id="GO:0005886">
    <property type="term" value="C:plasma membrane"/>
    <property type="evidence" value="ECO:0007669"/>
    <property type="project" value="UniProtKB-SubCell"/>
</dbReference>
<keyword evidence="6 8" id="KW-0472">Membrane</keyword>
<evidence type="ECO:0000256" key="6">
    <source>
        <dbReference type="ARBA" id="ARBA00023136"/>
    </source>
</evidence>
<evidence type="ECO:0000259" key="10">
    <source>
        <dbReference type="Pfam" id="PF00361"/>
    </source>
</evidence>
<evidence type="ECO:0000256" key="4">
    <source>
        <dbReference type="ARBA" id="ARBA00022692"/>
    </source>
</evidence>
<feature type="chain" id="PRO_5040737734" description="NADH:quinone oxidoreductase/Mrp antiporter transmembrane domain-containing protein" evidence="9">
    <location>
        <begin position="22"/>
        <end position="443"/>
    </location>
</feature>
<comment type="subcellular location">
    <subcellularLocation>
        <location evidence="1">Cell membrane</location>
        <topology evidence="1">Multi-pass membrane protein</topology>
    </subcellularLocation>
    <subcellularLocation>
        <location evidence="7">Membrane</location>
        <topology evidence="7">Multi-pass membrane protein</topology>
    </subcellularLocation>
</comment>
<keyword evidence="12" id="KW-1185">Reference proteome</keyword>
<feature type="transmembrane region" description="Helical" evidence="8">
    <location>
        <begin position="345"/>
        <end position="362"/>
    </location>
</feature>
<keyword evidence="5 8" id="KW-1133">Transmembrane helix</keyword>
<dbReference type="PANTHER" id="PTHR42703:SF1">
    <property type="entry name" value="NA(+)_H(+) ANTIPORTER SUBUNIT D1"/>
    <property type="match status" value="1"/>
</dbReference>
<name>A0A9W6I8U4_9ACTN</name>
<evidence type="ECO:0000313" key="12">
    <source>
        <dbReference type="Proteomes" id="UP001143474"/>
    </source>
</evidence>
<dbReference type="InterPro" id="IPR050586">
    <property type="entry name" value="CPA3_Na-H_Antiporter_D"/>
</dbReference>
<sequence length="443" mass="45073">MIALVPLLVAALFLVSSVVVARMADPRGARRTAVYCATAATAATALSAALPTVNRFASFVEGRQVAGLTVVAAPDGAVRLVGLVTCAAGLLVVAMSPLASHPPATTARILQLLAVSSGFVAVRHEAVSVVLWALSVWLVWAGLRGRDGGLGDHGGRGDGLDRLFAVYQVPGVLLFGVGTALTATGWRATGTVLVVLGIMIRFAVIPLHSWYPRFVEQAPLGVVVAFGTAPVGVLAQLDLLTAPPPASLAHQVALVCGLTALVASVFGVAQRDARRALAFLMMSQTGLVACGLGSGSPAAVSGAVLTWQVSALGVSGFAMAMAALEARRGALSLVTPGGNFARTPRLAVAFLLCGLATAGFPLSLGFTGGHLLIHGSVAESPLVWLALIGAVGVNGMTVMRCFFALFAGSRTHSGERDLVPLETYALTIAIGALLIGGVFPVVP</sequence>
<feature type="transmembrane region" description="Helical" evidence="8">
    <location>
        <begin position="192"/>
        <end position="211"/>
    </location>
</feature>
<feature type="transmembrane region" description="Helical" evidence="8">
    <location>
        <begin position="65"/>
        <end position="93"/>
    </location>
</feature>
<evidence type="ECO:0000256" key="3">
    <source>
        <dbReference type="ARBA" id="ARBA00022475"/>
    </source>
</evidence>
<evidence type="ECO:0000256" key="1">
    <source>
        <dbReference type="ARBA" id="ARBA00004651"/>
    </source>
</evidence>
<keyword evidence="3" id="KW-1003">Cell membrane</keyword>
<dbReference type="InterPro" id="IPR001750">
    <property type="entry name" value="ND/Mrp_TM"/>
</dbReference>